<keyword evidence="1" id="KW-0472">Membrane</keyword>
<dbReference type="WBParaSite" id="L893_g12304.t1">
    <property type="protein sequence ID" value="L893_g12304.t1"/>
    <property type="gene ID" value="L893_g12304"/>
</dbReference>
<feature type="transmembrane region" description="Helical" evidence="1">
    <location>
        <begin position="151"/>
        <end position="176"/>
    </location>
</feature>
<proteinExistence type="predicted"/>
<dbReference type="Pfam" id="PF10318">
    <property type="entry name" value="7TM_GPCR_Srh"/>
    <property type="match status" value="1"/>
</dbReference>
<dbReference type="InterPro" id="IPR019422">
    <property type="entry name" value="7TM_GPCR_serpentine_rcpt_Srh"/>
</dbReference>
<evidence type="ECO:0000313" key="3">
    <source>
        <dbReference type="WBParaSite" id="L893_g12304.t1"/>
    </source>
</evidence>
<keyword evidence="2" id="KW-1185">Reference proteome</keyword>
<feature type="transmembrane region" description="Helical" evidence="1">
    <location>
        <begin position="197"/>
        <end position="220"/>
    </location>
</feature>
<evidence type="ECO:0000313" key="2">
    <source>
        <dbReference type="Proteomes" id="UP000095287"/>
    </source>
</evidence>
<protein>
    <submittedName>
        <fullName evidence="3">G_PROTEIN_RECEP_F1_2 domain-containing protein</fullName>
    </submittedName>
</protein>
<dbReference type="Proteomes" id="UP000095287">
    <property type="component" value="Unplaced"/>
</dbReference>
<feature type="transmembrane region" description="Helical" evidence="1">
    <location>
        <begin position="96"/>
        <end position="119"/>
    </location>
</feature>
<evidence type="ECO:0000256" key="1">
    <source>
        <dbReference type="SAM" id="Phobius"/>
    </source>
</evidence>
<accession>A0A1I7Y3R7</accession>
<feature type="transmembrane region" description="Helical" evidence="1">
    <location>
        <begin position="12"/>
        <end position="34"/>
    </location>
</feature>
<feature type="transmembrane region" description="Helical" evidence="1">
    <location>
        <begin position="54"/>
        <end position="76"/>
    </location>
</feature>
<keyword evidence="1" id="KW-0812">Transmembrane</keyword>
<keyword evidence="1" id="KW-1133">Transmembrane helix</keyword>
<sequence length="299" mass="33814">MRTVSYFILNELGWNFLGNLMYTLGHPLPMMPIMCFRIDGVMANLLKTEFQRSMYFTAIVITAINCCLGFVITFFYRYVTLAFQDTTNRIPKSWAFLSCVIFHLITSFVVAVLFNSAWLPTSEYPEGELPEDTRNLCCYHPEGVKLTTIVYFFYAAFGTSGVFLTLLGGLCVRELWIKRSAMSKTTLLLQKEIVKNLLIVTGSALFFASLPLVVAVFFIYNSKLPNARTIVSGLLLIILNFGTFYAILILTLFKSYRKAVYGVASLVYKAFRKALSMRHSSKVIPSNVIAHRGVYVKSS</sequence>
<name>A0A1I7Y3R7_9BILA</name>
<organism evidence="2 3">
    <name type="scientific">Steinernema glaseri</name>
    <dbReference type="NCBI Taxonomy" id="37863"/>
    <lineage>
        <taxon>Eukaryota</taxon>
        <taxon>Metazoa</taxon>
        <taxon>Ecdysozoa</taxon>
        <taxon>Nematoda</taxon>
        <taxon>Chromadorea</taxon>
        <taxon>Rhabditida</taxon>
        <taxon>Tylenchina</taxon>
        <taxon>Panagrolaimomorpha</taxon>
        <taxon>Strongyloidoidea</taxon>
        <taxon>Steinernematidae</taxon>
        <taxon>Steinernema</taxon>
    </lineage>
</organism>
<reference evidence="3" key="1">
    <citation type="submission" date="2016-11" db="UniProtKB">
        <authorList>
            <consortium name="WormBaseParasite"/>
        </authorList>
    </citation>
    <scope>IDENTIFICATION</scope>
</reference>
<dbReference type="AlphaFoldDB" id="A0A1I7Y3R7"/>
<feature type="transmembrane region" description="Helical" evidence="1">
    <location>
        <begin position="232"/>
        <end position="253"/>
    </location>
</feature>